<reference evidence="3" key="2">
    <citation type="submission" date="2025-08" db="UniProtKB">
        <authorList>
            <consortium name="Ensembl"/>
        </authorList>
    </citation>
    <scope>IDENTIFICATION</scope>
</reference>
<keyword evidence="2" id="KW-1133">Transmembrane helix</keyword>
<dbReference type="InParanoid" id="A0A672ZTA6"/>
<gene>
    <name evidence="3" type="primary">LOC115430595</name>
</gene>
<feature type="region of interest" description="Disordered" evidence="1">
    <location>
        <begin position="202"/>
        <end position="257"/>
    </location>
</feature>
<dbReference type="GO" id="GO:0005886">
    <property type="term" value="C:plasma membrane"/>
    <property type="evidence" value="ECO:0007669"/>
    <property type="project" value="TreeGrafter"/>
</dbReference>
<evidence type="ECO:0000256" key="2">
    <source>
        <dbReference type="SAM" id="Phobius"/>
    </source>
</evidence>
<evidence type="ECO:0008006" key="5">
    <source>
        <dbReference type="Google" id="ProtNLM"/>
    </source>
</evidence>
<evidence type="ECO:0000313" key="3">
    <source>
        <dbReference type="Ensembl" id="ENSSORP00005019632.1"/>
    </source>
</evidence>
<feature type="compositionally biased region" description="Polar residues" evidence="1">
    <location>
        <begin position="146"/>
        <end position="162"/>
    </location>
</feature>
<feature type="compositionally biased region" description="Low complexity" evidence="1">
    <location>
        <begin position="59"/>
        <end position="99"/>
    </location>
</feature>
<dbReference type="InterPro" id="IPR026195">
    <property type="entry name" value="PSGL-1"/>
</dbReference>
<feature type="compositionally biased region" description="Polar residues" evidence="1">
    <location>
        <begin position="14"/>
        <end position="45"/>
    </location>
</feature>
<dbReference type="GO" id="GO:0050901">
    <property type="term" value="P:leukocyte tethering or rolling"/>
    <property type="evidence" value="ECO:0007669"/>
    <property type="project" value="TreeGrafter"/>
</dbReference>
<dbReference type="PANTHER" id="PTHR17384:SF7">
    <property type="entry name" value="P-SELECTIN GLYCOPROTEIN LIGAND 1"/>
    <property type="match status" value="1"/>
</dbReference>
<evidence type="ECO:0000256" key="1">
    <source>
        <dbReference type="SAM" id="MobiDB-lite"/>
    </source>
</evidence>
<sequence length="370" mass="38464">MTTEVITNTQVQLLHTSTVPESKATASDQPTPSGTRTGTVQSTEVQPHPQSPTTSTAVTPPETASTTLPTTAALGTISPTTGTISPTITTASPTSASSSLGRSTMGTTTSELFSTATPGSSPEVPSLTHKPSSPSVSENSSVMVSATTGSSPVLNHTSSFPESRTEMPTTTTTTSGTPPPPSTHKPISATTPYMSTSAFPDTTKLQPPAESSSTKVSTSTTMASNHSGGILIPVSPRKLPVPTSKSVTPVTKITESPPTTQVQSCSVRHIIKQCLIAVAVLAALATIFMVSTIILCTKLSARKYRVKKPQQATEMMCISALLPERNHNYTRQRNPVTNGVLVIPSGADSDDDGGDNLTLSSFLPDNDRFV</sequence>
<name>A0A672ZTA6_9TELE</name>
<evidence type="ECO:0000313" key="4">
    <source>
        <dbReference type="Proteomes" id="UP000472271"/>
    </source>
</evidence>
<protein>
    <recommendedName>
        <fullName evidence="5">Selectin P ligand</fullName>
    </recommendedName>
</protein>
<dbReference type="PANTHER" id="PTHR17384">
    <property type="entry name" value="P-SELECTIN GLYCOPROTEIN LIGAND-1"/>
    <property type="match status" value="1"/>
</dbReference>
<reference evidence="3" key="3">
    <citation type="submission" date="2025-09" db="UniProtKB">
        <authorList>
            <consortium name="Ensembl"/>
        </authorList>
    </citation>
    <scope>IDENTIFICATION</scope>
</reference>
<keyword evidence="4" id="KW-1185">Reference proteome</keyword>
<feature type="compositionally biased region" description="Polar residues" evidence="1">
    <location>
        <begin position="243"/>
        <end position="257"/>
    </location>
</feature>
<dbReference type="Ensembl" id="ENSSORT00005020191.1">
    <property type="protein sequence ID" value="ENSSORP00005019632.1"/>
    <property type="gene ID" value="ENSSORG00005009626.1"/>
</dbReference>
<feature type="compositionally biased region" description="Low complexity" evidence="1">
    <location>
        <begin position="211"/>
        <end position="224"/>
    </location>
</feature>
<keyword evidence="2" id="KW-0472">Membrane</keyword>
<feature type="transmembrane region" description="Helical" evidence="2">
    <location>
        <begin position="275"/>
        <end position="297"/>
    </location>
</feature>
<accession>A0A672ZTA6</accession>
<dbReference type="Proteomes" id="UP000472271">
    <property type="component" value="Chromosome 12"/>
</dbReference>
<feature type="region of interest" description="Disordered" evidence="1">
    <location>
        <begin position="14"/>
        <end position="188"/>
    </location>
</feature>
<proteinExistence type="predicted"/>
<feature type="compositionally biased region" description="Polar residues" evidence="1">
    <location>
        <begin position="100"/>
        <end position="120"/>
    </location>
</feature>
<keyword evidence="2" id="KW-0812">Transmembrane</keyword>
<feature type="compositionally biased region" description="Low complexity" evidence="1">
    <location>
        <begin position="132"/>
        <end position="145"/>
    </location>
</feature>
<dbReference type="AlphaFoldDB" id="A0A672ZTA6"/>
<organism evidence="3 4">
    <name type="scientific">Sphaeramia orbicularis</name>
    <name type="common">orbiculate cardinalfish</name>
    <dbReference type="NCBI Taxonomy" id="375764"/>
    <lineage>
        <taxon>Eukaryota</taxon>
        <taxon>Metazoa</taxon>
        <taxon>Chordata</taxon>
        <taxon>Craniata</taxon>
        <taxon>Vertebrata</taxon>
        <taxon>Euteleostomi</taxon>
        <taxon>Actinopterygii</taxon>
        <taxon>Neopterygii</taxon>
        <taxon>Teleostei</taxon>
        <taxon>Neoteleostei</taxon>
        <taxon>Acanthomorphata</taxon>
        <taxon>Gobiaria</taxon>
        <taxon>Kurtiformes</taxon>
        <taxon>Apogonoidei</taxon>
        <taxon>Apogonidae</taxon>
        <taxon>Apogoninae</taxon>
        <taxon>Sphaeramia</taxon>
    </lineage>
</organism>
<reference evidence="3" key="1">
    <citation type="submission" date="2019-06" db="EMBL/GenBank/DDBJ databases">
        <authorList>
            <consortium name="Wellcome Sanger Institute Data Sharing"/>
        </authorList>
    </citation>
    <scope>NUCLEOTIDE SEQUENCE [LARGE SCALE GENOMIC DNA]</scope>
</reference>